<keyword evidence="3 6" id="KW-0812">Transmembrane</keyword>
<feature type="transmembrane region" description="Helical" evidence="6">
    <location>
        <begin position="45"/>
        <end position="63"/>
    </location>
</feature>
<feature type="non-terminal residue" evidence="7">
    <location>
        <position position="1"/>
    </location>
</feature>
<comment type="subcellular location">
    <subcellularLocation>
        <location evidence="1">Cell membrane</location>
        <topology evidence="1">Multi-pass membrane protein</topology>
    </subcellularLocation>
</comment>
<evidence type="ECO:0000313" key="7">
    <source>
        <dbReference type="EMBL" id="SUZ87739.1"/>
    </source>
</evidence>
<keyword evidence="4 6" id="KW-1133">Transmembrane helix</keyword>
<dbReference type="AlphaFoldDB" id="A0A381RA75"/>
<keyword evidence="5 6" id="KW-0472">Membrane</keyword>
<accession>A0A381RA75</accession>
<organism evidence="7">
    <name type="scientific">marine metagenome</name>
    <dbReference type="NCBI Taxonomy" id="408172"/>
    <lineage>
        <taxon>unclassified sequences</taxon>
        <taxon>metagenomes</taxon>
        <taxon>ecological metagenomes</taxon>
    </lineage>
</organism>
<dbReference type="GO" id="GO:0006865">
    <property type="term" value="P:amino acid transport"/>
    <property type="evidence" value="ECO:0007669"/>
    <property type="project" value="InterPro"/>
</dbReference>
<protein>
    <submittedName>
        <fullName evidence="7">Uncharacterized protein</fullName>
    </submittedName>
</protein>
<evidence type="ECO:0000256" key="4">
    <source>
        <dbReference type="ARBA" id="ARBA00022989"/>
    </source>
</evidence>
<reference evidence="7" key="1">
    <citation type="submission" date="2018-05" db="EMBL/GenBank/DDBJ databases">
        <authorList>
            <person name="Lanie J.A."/>
            <person name="Ng W.-L."/>
            <person name="Kazmierczak K.M."/>
            <person name="Andrzejewski T.M."/>
            <person name="Davidsen T.M."/>
            <person name="Wayne K.J."/>
            <person name="Tettelin H."/>
            <person name="Glass J.I."/>
            <person name="Rusch D."/>
            <person name="Podicherti R."/>
            <person name="Tsui H.-C.T."/>
            <person name="Winkler M.E."/>
        </authorList>
    </citation>
    <scope>NUCLEOTIDE SEQUENCE</scope>
</reference>
<keyword evidence="2" id="KW-1003">Cell membrane</keyword>
<sequence length="90" mass="9789">VLVLIISETLGHGIRAGTKVACIPLLTDAPVVLASAFLFTQISKMDILLGVISLVGSVFLLYLGTKNIRIANAEIPYYITRKPHFYLKSS</sequence>
<evidence type="ECO:0000256" key="1">
    <source>
        <dbReference type="ARBA" id="ARBA00004651"/>
    </source>
</evidence>
<dbReference type="Pfam" id="PF01810">
    <property type="entry name" value="LysE"/>
    <property type="match status" value="1"/>
</dbReference>
<proteinExistence type="predicted"/>
<dbReference type="InterPro" id="IPR001123">
    <property type="entry name" value="LeuE-type"/>
</dbReference>
<dbReference type="EMBL" id="UINC01001738">
    <property type="protein sequence ID" value="SUZ87739.1"/>
    <property type="molecule type" value="Genomic_DNA"/>
</dbReference>
<evidence type="ECO:0000256" key="6">
    <source>
        <dbReference type="SAM" id="Phobius"/>
    </source>
</evidence>
<evidence type="ECO:0000256" key="2">
    <source>
        <dbReference type="ARBA" id="ARBA00022475"/>
    </source>
</evidence>
<feature type="transmembrane region" description="Helical" evidence="6">
    <location>
        <begin position="20"/>
        <end position="39"/>
    </location>
</feature>
<dbReference type="GO" id="GO:0005886">
    <property type="term" value="C:plasma membrane"/>
    <property type="evidence" value="ECO:0007669"/>
    <property type="project" value="UniProtKB-SubCell"/>
</dbReference>
<name>A0A381RA75_9ZZZZ</name>
<evidence type="ECO:0000256" key="3">
    <source>
        <dbReference type="ARBA" id="ARBA00022692"/>
    </source>
</evidence>
<gene>
    <name evidence="7" type="ORF">METZ01_LOCUS40593</name>
</gene>
<evidence type="ECO:0000256" key="5">
    <source>
        <dbReference type="ARBA" id="ARBA00023136"/>
    </source>
</evidence>